<evidence type="ECO:0000313" key="1">
    <source>
        <dbReference type="EMBL" id="PSL04613.1"/>
    </source>
</evidence>
<name>A0A2P8E574_9ACTN</name>
<gene>
    <name evidence="1" type="ORF">CLV30_10578</name>
</gene>
<accession>A0A2P8E574</accession>
<dbReference type="InterPro" id="IPR029068">
    <property type="entry name" value="Glyas_Bleomycin-R_OHBP_Dase"/>
</dbReference>
<proteinExistence type="predicted"/>
<organism evidence="1 2">
    <name type="scientific">Haloactinopolyspora alba</name>
    <dbReference type="NCBI Taxonomy" id="648780"/>
    <lineage>
        <taxon>Bacteria</taxon>
        <taxon>Bacillati</taxon>
        <taxon>Actinomycetota</taxon>
        <taxon>Actinomycetes</taxon>
        <taxon>Jiangellales</taxon>
        <taxon>Jiangellaceae</taxon>
        <taxon>Haloactinopolyspora</taxon>
    </lineage>
</organism>
<evidence type="ECO:0000313" key="2">
    <source>
        <dbReference type="Proteomes" id="UP000243528"/>
    </source>
</evidence>
<keyword evidence="2" id="KW-1185">Reference proteome</keyword>
<dbReference type="Gene3D" id="3.10.180.10">
    <property type="entry name" value="2,3-Dihydroxybiphenyl 1,2-Dioxygenase, domain 1"/>
    <property type="match status" value="1"/>
</dbReference>
<dbReference type="Proteomes" id="UP000243528">
    <property type="component" value="Unassembled WGS sequence"/>
</dbReference>
<reference evidence="1 2" key="1">
    <citation type="submission" date="2018-03" db="EMBL/GenBank/DDBJ databases">
        <title>Genomic Encyclopedia of Archaeal and Bacterial Type Strains, Phase II (KMG-II): from individual species to whole genera.</title>
        <authorList>
            <person name="Goeker M."/>
        </authorList>
    </citation>
    <scope>NUCLEOTIDE SEQUENCE [LARGE SCALE GENOMIC DNA]</scope>
    <source>
        <strain evidence="1 2">DSM 45211</strain>
    </source>
</reference>
<sequence>MSGMTLQVSVPSEARAAARAFYSDLFGRPPQFEPHDDFFEWAPISGQECWLQVVARTPAQPLQNRIRFRVNDLLQATAFLDERDIQHSEPSQLPGVVAFLDFHDPWHNRLGYYEDLAPSGAGTTYPGTSVQDQVLFTQHE</sequence>
<dbReference type="EMBL" id="PYGE01000005">
    <property type="protein sequence ID" value="PSL04613.1"/>
    <property type="molecule type" value="Genomic_DNA"/>
</dbReference>
<dbReference type="AlphaFoldDB" id="A0A2P8E574"/>
<comment type="caution">
    <text evidence="1">The sequence shown here is derived from an EMBL/GenBank/DDBJ whole genome shotgun (WGS) entry which is preliminary data.</text>
</comment>
<protein>
    <recommendedName>
        <fullName evidence="3">VOC domain-containing protein</fullName>
    </recommendedName>
</protein>
<dbReference type="SUPFAM" id="SSF54593">
    <property type="entry name" value="Glyoxalase/Bleomycin resistance protein/Dihydroxybiphenyl dioxygenase"/>
    <property type="match status" value="1"/>
</dbReference>
<evidence type="ECO:0008006" key="3">
    <source>
        <dbReference type="Google" id="ProtNLM"/>
    </source>
</evidence>